<comment type="caution">
    <text evidence="1">The sequence shown here is derived from an EMBL/GenBank/DDBJ whole genome shotgun (WGS) entry which is preliminary data.</text>
</comment>
<dbReference type="InParanoid" id="A0A1Y2G7M1"/>
<sequence>MLTIMKADNSINEGFRFKTTSSSTTNGSSSYSVIEPLRITFYPNKVLNVITGAPQSHSFSSTNSSTSNSGSVILLPTSGKPAKLAFLGPSFNVIKLSLDSELHEYPIPWLFIILPVDSTKWGSRNALGGGSAFIAFVSVGSILQGQARAVKTKCNAKYDGYEARNRPVRNLDVATLLRGSDEDREVGGLYRITTEESITKKLLSISTRYEILIRVMGPSKMKMIHIFLFPDLTKLSSLPSHFHKLLFEMRLGLIEAGGLSVLVNSPKPNIALIILDFEGNYKGDKGVLALAGVL</sequence>
<organism evidence="1 2">
    <name type="scientific">Lobosporangium transversale</name>
    <dbReference type="NCBI Taxonomy" id="64571"/>
    <lineage>
        <taxon>Eukaryota</taxon>
        <taxon>Fungi</taxon>
        <taxon>Fungi incertae sedis</taxon>
        <taxon>Mucoromycota</taxon>
        <taxon>Mortierellomycotina</taxon>
        <taxon>Mortierellomycetes</taxon>
        <taxon>Mortierellales</taxon>
        <taxon>Mortierellaceae</taxon>
        <taxon>Lobosporangium</taxon>
    </lineage>
</organism>
<keyword evidence="2" id="KW-1185">Reference proteome</keyword>
<accession>A0A1Y2G7M1</accession>
<dbReference type="Proteomes" id="UP000193648">
    <property type="component" value="Unassembled WGS sequence"/>
</dbReference>
<dbReference type="AlphaFoldDB" id="A0A1Y2G7M1"/>
<evidence type="ECO:0000313" key="2">
    <source>
        <dbReference type="Proteomes" id="UP000193648"/>
    </source>
</evidence>
<gene>
    <name evidence="1" type="ORF">BCR41DRAFT_402456</name>
</gene>
<proteinExistence type="predicted"/>
<dbReference type="GeneID" id="33571154"/>
<reference evidence="1 2" key="1">
    <citation type="submission" date="2016-07" db="EMBL/GenBank/DDBJ databases">
        <title>Pervasive Adenine N6-methylation of Active Genes in Fungi.</title>
        <authorList>
            <consortium name="DOE Joint Genome Institute"/>
            <person name="Mondo S.J."/>
            <person name="Dannebaum R.O."/>
            <person name="Kuo R.C."/>
            <person name="Labutti K."/>
            <person name="Haridas S."/>
            <person name="Kuo A."/>
            <person name="Salamov A."/>
            <person name="Ahrendt S.R."/>
            <person name="Lipzen A."/>
            <person name="Sullivan W."/>
            <person name="Andreopoulos W.B."/>
            <person name="Clum A."/>
            <person name="Lindquist E."/>
            <person name="Daum C."/>
            <person name="Ramamoorthy G.K."/>
            <person name="Gryganskyi A."/>
            <person name="Culley D."/>
            <person name="Magnuson J.K."/>
            <person name="James T.Y."/>
            <person name="O'Malley M.A."/>
            <person name="Stajich J.E."/>
            <person name="Spatafora J.W."/>
            <person name="Visel A."/>
            <person name="Grigoriev I.V."/>
        </authorList>
    </citation>
    <scope>NUCLEOTIDE SEQUENCE [LARGE SCALE GENOMIC DNA]</scope>
    <source>
        <strain evidence="1 2">NRRL 3116</strain>
    </source>
</reference>
<evidence type="ECO:0000313" key="1">
    <source>
        <dbReference type="EMBL" id="ORY94283.1"/>
    </source>
</evidence>
<name>A0A1Y2G7M1_9FUNG</name>
<dbReference type="OrthoDB" id="120976at2759"/>
<dbReference type="RefSeq" id="XP_021875226.1">
    <property type="nucleotide sequence ID" value="XM_022029311.1"/>
</dbReference>
<protein>
    <submittedName>
        <fullName evidence="1">Uncharacterized protein</fullName>
    </submittedName>
</protein>
<dbReference type="EMBL" id="MCFF01000090">
    <property type="protein sequence ID" value="ORY94283.1"/>
    <property type="molecule type" value="Genomic_DNA"/>
</dbReference>